<accession>A0ABQ5DY13</accession>
<keyword evidence="3" id="KW-1185">Reference proteome</keyword>
<feature type="region of interest" description="Disordered" evidence="1">
    <location>
        <begin position="1"/>
        <end position="69"/>
    </location>
</feature>
<dbReference type="EMBL" id="BQNB010015586">
    <property type="protein sequence ID" value="GJT41739.1"/>
    <property type="molecule type" value="Genomic_DNA"/>
</dbReference>
<name>A0ABQ5DY13_9ASTR</name>
<evidence type="ECO:0000313" key="2">
    <source>
        <dbReference type="EMBL" id="GJT41739.1"/>
    </source>
</evidence>
<reference evidence="2" key="1">
    <citation type="journal article" date="2022" name="Int. J. Mol. Sci.">
        <title>Draft Genome of Tanacetum Coccineum: Genomic Comparison of Closely Related Tanacetum-Family Plants.</title>
        <authorList>
            <person name="Yamashiro T."/>
            <person name="Shiraishi A."/>
            <person name="Nakayama K."/>
            <person name="Satake H."/>
        </authorList>
    </citation>
    <scope>NUCLEOTIDE SEQUENCE</scope>
</reference>
<gene>
    <name evidence="2" type="ORF">Tco_0941604</name>
</gene>
<comment type="caution">
    <text evidence="2">The sequence shown here is derived from an EMBL/GenBank/DDBJ whole genome shotgun (WGS) entry which is preliminary data.</text>
</comment>
<proteinExistence type="predicted"/>
<protein>
    <submittedName>
        <fullName evidence="2">Uncharacterized protein</fullName>
    </submittedName>
</protein>
<reference evidence="2" key="2">
    <citation type="submission" date="2022-01" db="EMBL/GenBank/DDBJ databases">
        <authorList>
            <person name="Yamashiro T."/>
            <person name="Shiraishi A."/>
            <person name="Satake H."/>
            <person name="Nakayama K."/>
        </authorList>
    </citation>
    <scope>NUCLEOTIDE SEQUENCE</scope>
</reference>
<evidence type="ECO:0000313" key="3">
    <source>
        <dbReference type="Proteomes" id="UP001151760"/>
    </source>
</evidence>
<feature type="compositionally biased region" description="Acidic residues" evidence="1">
    <location>
        <begin position="58"/>
        <end position="69"/>
    </location>
</feature>
<organism evidence="2 3">
    <name type="scientific">Tanacetum coccineum</name>
    <dbReference type="NCBI Taxonomy" id="301880"/>
    <lineage>
        <taxon>Eukaryota</taxon>
        <taxon>Viridiplantae</taxon>
        <taxon>Streptophyta</taxon>
        <taxon>Embryophyta</taxon>
        <taxon>Tracheophyta</taxon>
        <taxon>Spermatophyta</taxon>
        <taxon>Magnoliopsida</taxon>
        <taxon>eudicotyledons</taxon>
        <taxon>Gunneridae</taxon>
        <taxon>Pentapetalae</taxon>
        <taxon>asterids</taxon>
        <taxon>campanulids</taxon>
        <taxon>Asterales</taxon>
        <taxon>Asteraceae</taxon>
        <taxon>Asteroideae</taxon>
        <taxon>Anthemideae</taxon>
        <taxon>Anthemidinae</taxon>
        <taxon>Tanacetum</taxon>
    </lineage>
</organism>
<sequence length="69" mass="7616">MSQRKRHRYDCPSSTLKLKSCGSSKEAVKTHSSHASGSGADEGTGVKPERTMTFMNTQEDEDDDDHVDD</sequence>
<dbReference type="Proteomes" id="UP001151760">
    <property type="component" value="Unassembled WGS sequence"/>
</dbReference>
<feature type="compositionally biased region" description="Polar residues" evidence="1">
    <location>
        <begin position="12"/>
        <end position="23"/>
    </location>
</feature>
<evidence type="ECO:0000256" key="1">
    <source>
        <dbReference type="SAM" id="MobiDB-lite"/>
    </source>
</evidence>